<reference evidence="2 3" key="1">
    <citation type="submission" date="2017-06" db="EMBL/GenBank/DDBJ databases">
        <title>Azoarcus.</title>
        <authorList>
            <person name="Woo J.-H."/>
            <person name="Kim H.-S."/>
        </authorList>
    </citation>
    <scope>NUCLEOTIDE SEQUENCE [LARGE SCALE GENOMIC DNA]</scope>
    <source>
        <strain evidence="2 3">TSPY31</strain>
    </source>
</reference>
<gene>
    <name evidence="2" type="ORF">CEW83_06930</name>
</gene>
<dbReference type="Pfam" id="PF01814">
    <property type="entry name" value="Hemerythrin"/>
    <property type="match status" value="1"/>
</dbReference>
<dbReference type="PANTHER" id="PTHR39966:SF3">
    <property type="entry name" value="DUF438 DOMAIN-CONTAINING PROTEIN"/>
    <property type="match status" value="1"/>
</dbReference>
<dbReference type="PANTHER" id="PTHR39966">
    <property type="entry name" value="BLL2471 PROTEIN-RELATED"/>
    <property type="match status" value="1"/>
</dbReference>
<feature type="domain" description="Hemerythrin-like" evidence="1">
    <location>
        <begin position="5"/>
        <end position="125"/>
    </location>
</feature>
<proteinExistence type="predicted"/>
<dbReference type="KEGG" id="acom:CEW83_06930"/>
<keyword evidence="3" id="KW-1185">Reference proteome</keyword>
<accession>A0A2U8GNB5</accession>
<evidence type="ECO:0000313" key="3">
    <source>
        <dbReference type="Proteomes" id="UP000244930"/>
    </source>
</evidence>
<evidence type="ECO:0000313" key="2">
    <source>
        <dbReference type="EMBL" id="AWI74990.1"/>
    </source>
</evidence>
<dbReference type="AlphaFoldDB" id="A0A2U8GNB5"/>
<dbReference type="RefSeq" id="WP_108948698.1">
    <property type="nucleotide sequence ID" value="NZ_CP022187.1"/>
</dbReference>
<evidence type="ECO:0000259" key="1">
    <source>
        <dbReference type="Pfam" id="PF01814"/>
    </source>
</evidence>
<sequence>MSLSSLMTDDHRACDHVFARLETLVAKGDWPAAATAMSAFAAALNAHFLAEEEHLFPAFEAATGMHGGPTAVMRAEHAEMRTFLDSMQAAIDARDGDDFAGEAETLMIMIQQHNMKEENMLYPMCDARLADRSGELAGTLDTALHARTAPGAMA</sequence>
<protein>
    <submittedName>
        <fullName evidence="2">Hemerythrin</fullName>
    </submittedName>
</protein>
<dbReference type="InterPro" id="IPR012312">
    <property type="entry name" value="Hemerythrin-like"/>
</dbReference>
<dbReference type="GO" id="GO:0005886">
    <property type="term" value="C:plasma membrane"/>
    <property type="evidence" value="ECO:0007669"/>
    <property type="project" value="TreeGrafter"/>
</dbReference>
<dbReference type="Gene3D" id="1.20.120.520">
    <property type="entry name" value="nmb1532 protein domain like"/>
    <property type="match status" value="1"/>
</dbReference>
<organism evidence="2 3">
    <name type="scientific">Parazoarcus communis</name>
    <dbReference type="NCBI Taxonomy" id="41977"/>
    <lineage>
        <taxon>Bacteria</taxon>
        <taxon>Pseudomonadati</taxon>
        <taxon>Pseudomonadota</taxon>
        <taxon>Betaproteobacteria</taxon>
        <taxon>Rhodocyclales</taxon>
        <taxon>Zoogloeaceae</taxon>
        <taxon>Parazoarcus</taxon>
    </lineage>
</organism>
<dbReference type="Proteomes" id="UP000244930">
    <property type="component" value="Chromosome"/>
</dbReference>
<dbReference type="EMBL" id="CP022187">
    <property type="protein sequence ID" value="AWI74990.1"/>
    <property type="molecule type" value="Genomic_DNA"/>
</dbReference>
<name>A0A2U8GNB5_9RHOO</name>